<protein>
    <submittedName>
        <fullName evidence="1">Major facilitator superfamily domain-containing protein</fullName>
    </submittedName>
</protein>
<sequence>MPTKDENLDRQTEDEKNGCTLEKADEVSSDSEGESIYGAIAGKLNIPDDWPQLAAHPPKKYYFWEINGPSNVDLDGIATQPSVFDDPEKARLHQPTSKYENLHRLDPRERWTWREEIKLVRKIDLRIMVWVAFMFMSLQLDRGNISQAVADNMLSDLGFSTNVFNNGNSIFKAVFLVAEVPSQLVSKKLGPDRWIPIQMVLWSAVAMSQYSLKSKAGFYITRALLGALEGGFIADVCLYLSYFYTSVELPVRLAYFWAALTLSDICAAFMGFGILHMRGVGGKEGWRWLFLIEGAITLAVGLLSAVLMPPSPTKTASWFRGKNGWFTEREEKIIVNRVLRDDPSKGDMHNRQALNFRMLWDSLCDFDLWPIYLIGLVFGMPSSPVGTYLTLTFRGLGFTTLQTTLLVLPQQVLSLFTLLAITYLAQSTNQRSYMGILAQLLHLVFMIPLRLFSESTNRWVRYTIVSLYLASPSSKLISPCSMYIIEYNFYLLAHAIQVGWTSRNSNTVRTRTLSAAMYNMFCQLSGIISSYIYRADDKPLYHRGNSDILGIIAMNLVVYAGVKVYYVTRNRMRERKWSALTEDEKRQYVVTTNDKGNKRLDFRFAH</sequence>
<keyword evidence="2" id="KW-1185">Reference proteome</keyword>
<organism evidence="1 2">
    <name type="scientific">Lipomyces orientalis</name>
    <dbReference type="NCBI Taxonomy" id="1233043"/>
    <lineage>
        <taxon>Eukaryota</taxon>
        <taxon>Fungi</taxon>
        <taxon>Dikarya</taxon>
        <taxon>Ascomycota</taxon>
        <taxon>Saccharomycotina</taxon>
        <taxon>Lipomycetes</taxon>
        <taxon>Lipomycetales</taxon>
        <taxon>Lipomycetaceae</taxon>
        <taxon>Lipomyces</taxon>
    </lineage>
</organism>
<evidence type="ECO:0000313" key="2">
    <source>
        <dbReference type="Proteomes" id="UP001489719"/>
    </source>
</evidence>
<dbReference type="EMBL" id="MU970085">
    <property type="protein sequence ID" value="KAK9321999.1"/>
    <property type="molecule type" value="Genomic_DNA"/>
</dbReference>
<reference evidence="2" key="1">
    <citation type="journal article" date="2024" name="Front. Bioeng. Biotechnol.">
        <title>Genome-scale model development and genomic sequencing of the oleaginous clade Lipomyces.</title>
        <authorList>
            <person name="Czajka J.J."/>
            <person name="Han Y."/>
            <person name="Kim J."/>
            <person name="Mondo S.J."/>
            <person name="Hofstad B.A."/>
            <person name="Robles A."/>
            <person name="Haridas S."/>
            <person name="Riley R."/>
            <person name="LaButti K."/>
            <person name="Pangilinan J."/>
            <person name="Andreopoulos W."/>
            <person name="Lipzen A."/>
            <person name="Yan J."/>
            <person name="Wang M."/>
            <person name="Ng V."/>
            <person name="Grigoriev I.V."/>
            <person name="Spatafora J.W."/>
            <person name="Magnuson J.K."/>
            <person name="Baker S.E."/>
            <person name="Pomraning K.R."/>
        </authorList>
    </citation>
    <scope>NUCLEOTIDE SEQUENCE [LARGE SCALE GENOMIC DNA]</scope>
    <source>
        <strain evidence="2">CBS 10300</strain>
    </source>
</reference>
<comment type="caution">
    <text evidence="1">The sequence shown here is derived from an EMBL/GenBank/DDBJ whole genome shotgun (WGS) entry which is preliminary data.</text>
</comment>
<name>A0ACC3TLK1_9ASCO</name>
<proteinExistence type="predicted"/>
<dbReference type="Proteomes" id="UP001489719">
    <property type="component" value="Unassembled WGS sequence"/>
</dbReference>
<gene>
    <name evidence="1" type="ORF">V1517DRAFT_339223</name>
</gene>
<evidence type="ECO:0000313" key="1">
    <source>
        <dbReference type="EMBL" id="KAK9321999.1"/>
    </source>
</evidence>
<accession>A0ACC3TLK1</accession>